<keyword evidence="2" id="KW-1185">Reference proteome</keyword>
<dbReference type="EMBL" id="JASMQC010000058">
    <property type="protein sequence ID" value="KAK1928692.1"/>
    <property type="molecule type" value="Genomic_DNA"/>
</dbReference>
<gene>
    <name evidence="1" type="ORF">P3T76_015795</name>
</gene>
<protein>
    <submittedName>
        <fullName evidence="1">Uncharacterized protein</fullName>
    </submittedName>
</protein>
<reference evidence="1" key="1">
    <citation type="submission" date="2023-08" db="EMBL/GenBank/DDBJ databases">
        <title>Reference Genome Resource for the Citrus Pathogen Phytophthora citrophthora.</title>
        <authorList>
            <person name="Moller H."/>
            <person name="Coetzee B."/>
            <person name="Rose L.J."/>
            <person name="Van Niekerk J.M."/>
        </authorList>
    </citation>
    <scope>NUCLEOTIDE SEQUENCE</scope>
    <source>
        <strain evidence="1">STE-U-9442</strain>
    </source>
</reference>
<name>A0AAD9FZ75_9STRA</name>
<comment type="caution">
    <text evidence="1">The sequence shown here is derived from an EMBL/GenBank/DDBJ whole genome shotgun (WGS) entry which is preliminary data.</text>
</comment>
<dbReference type="AlphaFoldDB" id="A0AAD9FZ75"/>
<organism evidence="1 2">
    <name type="scientific">Phytophthora citrophthora</name>
    <dbReference type="NCBI Taxonomy" id="4793"/>
    <lineage>
        <taxon>Eukaryota</taxon>
        <taxon>Sar</taxon>
        <taxon>Stramenopiles</taxon>
        <taxon>Oomycota</taxon>
        <taxon>Peronosporomycetes</taxon>
        <taxon>Peronosporales</taxon>
        <taxon>Peronosporaceae</taxon>
        <taxon>Phytophthora</taxon>
    </lineage>
</organism>
<dbReference type="Proteomes" id="UP001259832">
    <property type="component" value="Unassembled WGS sequence"/>
</dbReference>
<proteinExistence type="predicted"/>
<sequence length="61" mass="7075">MEMHEQSSDQTVLCFNDVKRRITVNTSTDLIHECHALHAELYLRRGDTFASTTTYLFPKTT</sequence>
<evidence type="ECO:0000313" key="2">
    <source>
        <dbReference type="Proteomes" id="UP001259832"/>
    </source>
</evidence>
<accession>A0AAD9FZ75</accession>
<evidence type="ECO:0000313" key="1">
    <source>
        <dbReference type="EMBL" id="KAK1928692.1"/>
    </source>
</evidence>